<dbReference type="Gene3D" id="2.60.40.10">
    <property type="entry name" value="Immunoglobulins"/>
    <property type="match status" value="1"/>
</dbReference>
<dbReference type="OrthoDB" id="20872at2759"/>
<dbReference type="EMBL" id="NAJL01000008">
    <property type="protein sequence ID" value="TKA31443.1"/>
    <property type="molecule type" value="Genomic_DNA"/>
</dbReference>
<dbReference type="Gene3D" id="3.20.20.80">
    <property type="entry name" value="Glycosidases"/>
    <property type="match status" value="1"/>
</dbReference>
<dbReference type="Pfam" id="PF00703">
    <property type="entry name" value="Glyco_hydro_2"/>
    <property type="match status" value="1"/>
</dbReference>
<dbReference type="InterPro" id="IPR006104">
    <property type="entry name" value="Glyco_hydro_2_N"/>
</dbReference>
<evidence type="ECO:0000259" key="7">
    <source>
        <dbReference type="Pfam" id="PF02837"/>
    </source>
</evidence>
<dbReference type="Pfam" id="PF02836">
    <property type="entry name" value="Glyco_hydro_2_C"/>
    <property type="match status" value="1"/>
</dbReference>
<dbReference type="InterPro" id="IPR008979">
    <property type="entry name" value="Galactose-bd-like_sf"/>
</dbReference>
<accession>A0A4U0U847</accession>
<comment type="caution">
    <text evidence="8">The sequence shown here is derived from an EMBL/GenBank/DDBJ whole genome shotgun (WGS) entry which is preliminary data.</text>
</comment>
<dbReference type="AlphaFoldDB" id="A0A4U0U847"/>
<dbReference type="InterPro" id="IPR006103">
    <property type="entry name" value="Glyco_hydro_2_cat"/>
</dbReference>
<dbReference type="Proteomes" id="UP000308549">
    <property type="component" value="Unassembled WGS sequence"/>
</dbReference>
<evidence type="ECO:0000313" key="9">
    <source>
        <dbReference type="Proteomes" id="UP000308549"/>
    </source>
</evidence>
<evidence type="ECO:0008006" key="10">
    <source>
        <dbReference type="Google" id="ProtNLM"/>
    </source>
</evidence>
<gene>
    <name evidence="8" type="ORF">B0A50_02290</name>
</gene>
<sequence length="700" mass="79451">MSNPTDQKALPPESPLAPVSDETTKMGQLTLDDSHLEPPLNGYPRPDFHRSDSLLQWQTLNGPWDFLFDDQDIGLEELWMAPSHFPSQNRRTIQVPFVFQSAASGINERGVHEVLWYQRNIPDIRTSEAKERGDRLLLRCGAVDYHAMVWLDGRYVGEHRGGHVLFDLDLSEAVAMSRCQGEHVLTMRVYDSAFDVTQPRGKQYWGPRPESIFYTPSSGIWQNVWLESVPRLRIGDGSRGTVLRSNDIEKGILDARIAVQGRRAQEKCSIEIEASFCGVHVASSGKRDLNREEDFIRFDLPMRLSQNALEQLPQHLLQSTPLNDPSCWRNNLALWSPEHPSLYDLTIHLTSSTTNHPLDTIHTTTGLRHLSWTTGDGTLRLNSRPYFQALLLDQGYWPLTLLTPPNPSAFQTDILLSKTHGFNGCRKHQKIEDPLFHYWADKLGFLVWAEAPNTYNFSLTGTERFTSEWFEMLRRDLNHPCIVAWTPVNESWGYPDLRGSVRQRDHVRSLYFATKALDPTRPVNDNCGWEHVVTDLETFHDYADAKRMRERCGSLHATLTRGKGMFLPPIYEDTGGGGGGGGGVADEGSRHVRGAPVLCSEFGGVNVSAETSQDDKRQDNWGYTTAVDSDDLLKRFEELMLAAVCGGHVCGVVWTQTTDIEQEMNGLLTWDRQPKMPAPRVKEVMEKVNQTYYDGLRKYW</sequence>
<proteinExistence type="inferred from homology"/>
<organism evidence="8 9">
    <name type="scientific">Salinomyces thailandicus</name>
    <dbReference type="NCBI Taxonomy" id="706561"/>
    <lineage>
        <taxon>Eukaryota</taxon>
        <taxon>Fungi</taxon>
        <taxon>Dikarya</taxon>
        <taxon>Ascomycota</taxon>
        <taxon>Pezizomycotina</taxon>
        <taxon>Dothideomycetes</taxon>
        <taxon>Dothideomycetidae</taxon>
        <taxon>Mycosphaerellales</taxon>
        <taxon>Teratosphaeriaceae</taxon>
        <taxon>Salinomyces</taxon>
    </lineage>
</organism>
<evidence type="ECO:0000259" key="6">
    <source>
        <dbReference type="Pfam" id="PF02836"/>
    </source>
</evidence>
<feature type="domain" description="Glycosyl hydrolases family 2 sugar binding" evidence="7">
    <location>
        <begin position="58"/>
        <end position="189"/>
    </location>
</feature>
<dbReference type="GO" id="GO:0004553">
    <property type="term" value="F:hydrolase activity, hydrolyzing O-glycosyl compounds"/>
    <property type="evidence" value="ECO:0007669"/>
    <property type="project" value="InterPro"/>
</dbReference>
<evidence type="ECO:0000256" key="3">
    <source>
        <dbReference type="ARBA" id="ARBA00023295"/>
    </source>
</evidence>
<protein>
    <recommendedName>
        <fullName evidence="10">Glycoside hydrolase family 2 protein</fullName>
    </recommendedName>
</protein>
<dbReference type="InterPro" id="IPR017853">
    <property type="entry name" value="GH"/>
</dbReference>
<dbReference type="PANTHER" id="PTHR42732">
    <property type="entry name" value="BETA-GALACTOSIDASE"/>
    <property type="match status" value="1"/>
</dbReference>
<reference evidence="8 9" key="1">
    <citation type="submission" date="2017-03" db="EMBL/GenBank/DDBJ databases">
        <title>Genomes of endolithic fungi from Antarctica.</title>
        <authorList>
            <person name="Coleine C."/>
            <person name="Masonjones S."/>
            <person name="Stajich J.E."/>
        </authorList>
    </citation>
    <scope>NUCLEOTIDE SEQUENCE [LARGE SCALE GENOMIC DNA]</scope>
    <source>
        <strain evidence="8 9">CCFEE 6315</strain>
    </source>
</reference>
<feature type="domain" description="Glycoside hydrolase family 2 catalytic" evidence="6">
    <location>
        <begin position="411"/>
        <end position="537"/>
    </location>
</feature>
<dbReference type="Gene3D" id="2.60.120.260">
    <property type="entry name" value="Galactose-binding domain-like"/>
    <property type="match status" value="1"/>
</dbReference>
<evidence type="ECO:0000259" key="5">
    <source>
        <dbReference type="Pfam" id="PF00703"/>
    </source>
</evidence>
<dbReference type="SUPFAM" id="SSF49303">
    <property type="entry name" value="beta-Galactosidase/glucuronidase domain"/>
    <property type="match status" value="1"/>
</dbReference>
<dbReference type="InterPro" id="IPR013783">
    <property type="entry name" value="Ig-like_fold"/>
</dbReference>
<dbReference type="InterPro" id="IPR036156">
    <property type="entry name" value="Beta-gal/glucu_dom_sf"/>
</dbReference>
<evidence type="ECO:0000256" key="2">
    <source>
        <dbReference type="ARBA" id="ARBA00022801"/>
    </source>
</evidence>
<dbReference type="InterPro" id="IPR006102">
    <property type="entry name" value="Ig-like_GH2"/>
</dbReference>
<dbReference type="Pfam" id="PF02837">
    <property type="entry name" value="Glyco_hydro_2_N"/>
    <property type="match status" value="1"/>
</dbReference>
<dbReference type="SUPFAM" id="SSF51445">
    <property type="entry name" value="(Trans)glycosidases"/>
    <property type="match status" value="1"/>
</dbReference>
<dbReference type="GO" id="GO:0005975">
    <property type="term" value="P:carbohydrate metabolic process"/>
    <property type="evidence" value="ECO:0007669"/>
    <property type="project" value="InterPro"/>
</dbReference>
<keyword evidence="2" id="KW-0378">Hydrolase</keyword>
<evidence type="ECO:0000256" key="1">
    <source>
        <dbReference type="ARBA" id="ARBA00007401"/>
    </source>
</evidence>
<feature type="region of interest" description="Disordered" evidence="4">
    <location>
        <begin position="1"/>
        <end position="25"/>
    </location>
</feature>
<dbReference type="SUPFAM" id="SSF49785">
    <property type="entry name" value="Galactose-binding domain-like"/>
    <property type="match status" value="1"/>
</dbReference>
<dbReference type="InterPro" id="IPR051913">
    <property type="entry name" value="GH2_Domain-Containing"/>
</dbReference>
<keyword evidence="9" id="KW-1185">Reference proteome</keyword>
<dbReference type="PANTHER" id="PTHR42732:SF4">
    <property type="entry name" value="BETA-MANNOSIDASE"/>
    <property type="match status" value="1"/>
</dbReference>
<evidence type="ECO:0000313" key="8">
    <source>
        <dbReference type="EMBL" id="TKA31443.1"/>
    </source>
</evidence>
<comment type="similarity">
    <text evidence="1">Belongs to the glycosyl hydrolase 2 family.</text>
</comment>
<name>A0A4U0U847_9PEZI</name>
<evidence type="ECO:0000256" key="4">
    <source>
        <dbReference type="SAM" id="MobiDB-lite"/>
    </source>
</evidence>
<keyword evidence="3" id="KW-0326">Glycosidase</keyword>
<feature type="domain" description="Glycoside hydrolase family 2 immunoglobulin-like beta-sandwich" evidence="5">
    <location>
        <begin position="330"/>
        <end position="368"/>
    </location>
</feature>